<proteinExistence type="predicted"/>
<feature type="transmembrane region" description="Helical" evidence="1">
    <location>
        <begin position="351"/>
        <end position="374"/>
    </location>
</feature>
<feature type="transmembrane region" description="Helical" evidence="1">
    <location>
        <begin position="179"/>
        <end position="201"/>
    </location>
</feature>
<evidence type="ECO:0008006" key="4">
    <source>
        <dbReference type="Google" id="ProtNLM"/>
    </source>
</evidence>
<dbReference type="EMBL" id="CABITT030000008">
    <property type="protein sequence ID" value="VVB15631.1"/>
    <property type="molecule type" value="Genomic_DNA"/>
</dbReference>
<keyword evidence="1" id="KW-0812">Transmembrane</keyword>
<dbReference type="OrthoDB" id="45797at2759"/>
<dbReference type="Pfam" id="PF05684">
    <property type="entry name" value="DUF819"/>
    <property type="match status" value="1"/>
</dbReference>
<dbReference type="PANTHER" id="PTHR34289">
    <property type="entry name" value="PROTEIN, PUTATIVE (DUF819)-RELATED"/>
    <property type="match status" value="1"/>
</dbReference>
<sequence>MATSFPFLNVTGISLPSSGLTRRRSHIVSRHDLPEFSAKAASSPLSIISPASSLSQPRNGSDRFLSPCSLPDVSSPIRSVTVRSQFSTPLISPNDDWGTWTALFATGALGLWSEKTKIGSAMSGALVSTLVGLAASNLGIISSEAPAFAVVLNFLLPLAVPLLLFRADLRRVVQSTGKLLLAFLIGSVATTVGTALAYYLVPMRSLGPDSWKIAAALMGRHIGGAVNYVAIANALQVTPSVLAAGLAADNVICAVYFTTLFAIGSKIPAEVLPPPTSDAEMNKGSETEKKIPILLIATGIAVSLAICKVGALLTKYSGIAGGSLPAITAVVVVLATVFPSQFGRLAPPGEAMALILMQVFFTVVGASGNIWTVINTAPSIFLFALVQIGTHLAVILGIGKLLNVELRLLLLASNANVGGPTTAAGMATAKGWHSLIVPGILAGIFGIAIATFLGYAFGVKVLKFM</sequence>
<gene>
    <name evidence="2" type="ORF">ANE_LOCUS26075</name>
</gene>
<dbReference type="PANTHER" id="PTHR34289:SF3">
    <property type="entry name" value="PROTEIN, PUTATIVE (DUF819)-RELATED"/>
    <property type="match status" value="1"/>
</dbReference>
<feature type="transmembrane region" description="Helical" evidence="1">
    <location>
        <begin position="435"/>
        <end position="457"/>
    </location>
</feature>
<feature type="transmembrane region" description="Helical" evidence="1">
    <location>
        <begin position="319"/>
        <end position="339"/>
    </location>
</feature>
<organism evidence="2 3">
    <name type="scientific">Arabis nemorensis</name>
    <dbReference type="NCBI Taxonomy" id="586526"/>
    <lineage>
        <taxon>Eukaryota</taxon>
        <taxon>Viridiplantae</taxon>
        <taxon>Streptophyta</taxon>
        <taxon>Embryophyta</taxon>
        <taxon>Tracheophyta</taxon>
        <taxon>Spermatophyta</taxon>
        <taxon>Magnoliopsida</taxon>
        <taxon>eudicotyledons</taxon>
        <taxon>Gunneridae</taxon>
        <taxon>Pentapetalae</taxon>
        <taxon>rosids</taxon>
        <taxon>malvids</taxon>
        <taxon>Brassicales</taxon>
        <taxon>Brassicaceae</taxon>
        <taxon>Arabideae</taxon>
        <taxon>Arabis</taxon>
    </lineage>
</organism>
<feature type="transmembrane region" description="Helical" evidence="1">
    <location>
        <begin position="241"/>
        <end position="263"/>
    </location>
</feature>
<feature type="transmembrane region" description="Helical" evidence="1">
    <location>
        <begin position="291"/>
        <end position="313"/>
    </location>
</feature>
<protein>
    <recommendedName>
        <fullName evidence="4">Membrane protein YjcL</fullName>
    </recommendedName>
</protein>
<comment type="caution">
    <text evidence="2">The sequence shown here is derived from an EMBL/GenBank/DDBJ whole genome shotgun (WGS) entry which is preliminary data.</text>
</comment>
<evidence type="ECO:0000313" key="2">
    <source>
        <dbReference type="EMBL" id="VVB15631.1"/>
    </source>
</evidence>
<evidence type="ECO:0000256" key="1">
    <source>
        <dbReference type="SAM" id="Phobius"/>
    </source>
</evidence>
<name>A0A565CPY2_9BRAS</name>
<dbReference type="Proteomes" id="UP000489600">
    <property type="component" value="Unassembled WGS sequence"/>
</dbReference>
<keyword evidence="1" id="KW-0472">Membrane</keyword>
<dbReference type="AlphaFoldDB" id="A0A565CPY2"/>
<keyword evidence="3" id="KW-1185">Reference proteome</keyword>
<feature type="transmembrane region" description="Helical" evidence="1">
    <location>
        <begin position="121"/>
        <end position="141"/>
    </location>
</feature>
<keyword evidence="1" id="KW-1133">Transmembrane helix</keyword>
<feature type="transmembrane region" description="Helical" evidence="1">
    <location>
        <begin position="380"/>
        <end position="401"/>
    </location>
</feature>
<feature type="transmembrane region" description="Helical" evidence="1">
    <location>
        <begin position="147"/>
        <end position="167"/>
    </location>
</feature>
<evidence type="ECO:0000313" key="3">
    <source>
        <dbReference type="Proteomes" id="UP000489600"/>
    </source>
</evidence>
<dbReference type="InterPro" id="IPR008537">
    <property type="entry name" value="DUF819"/>
</dbReference>
<reference evidence="2" key="1">
    <citation type="submission" date="2019-07" db="EMBL/GenBank/DDBJ databases">
        <authorList>
            <person name="Dittberner H."/>
        </authorList>
    </citation>
    <scope>NUCLEOTIDE SEQUENCE [LARGE SCALE GENOMIC DNA]</scope>
</reference>
<accession>A0A565CPY2</accession>